<evidence type="ECO:0000256" key="1">
    <source>
        <dbReference type="ARBA" id="ARBA00023015"/>
    </source>
</evidence>
<dbReference type="KEGG" id="gba:J421_3875"/>
<dbReference type="PANTHER" id="PTHR11019">
    <property type="entry name" value="HTH-TYPE TRANSCRIPTIONAL REGULATOR NIMR"/>
    <property type="match status" value="1"/>
</dbReference>
<reference evidence="4 5" key="1">
    <citation type="journal article" date="2014" name="Genome Announc.">
        <title>Genome Sequence and Methylome of Soil Bacterium Gemmatirosa kalamazoonensis KBS708T, a Member of the Rarely Cultivated Gemmatimonadetes Phylum.</title>
        <authorList>
            <person name="Debruyn J.M."/>
            <person name="Radosevich M."/>
            <person name="Wommack K.E."/>
            <person name="Polson S.W."/>
            <person name="Hauser L.J."/>
            <person name="Fawaz M.N."/>
            <person name="Korlach J."/>
            <person name="Tsai Y.C."/>
        </authorList>
    </citation>
    <scope>NUCLEOTIDE SEQUENCE [LARGE SCALE GENOMIC DNA]</scope>
    <source>
        <strain evidence="4 5">KBS708</strain>
    </source>
</reference>
<dbReference type="Pfam" id="PF12833">
    <property type="entry name" value="HTH_18"/>
    <property type="match status" value="1"/>
</dbReference>
<dbReference type="InterPro" id="IPR018060">
    <property type="entry name" value="HTH_AraC"/>
</dbReference>
<dbReference type="GO" id="GO:0003700">
    <property type="term" value="F:DNA-binding transcription factor activity"/>
    <property type="evidence" value="ECO:0007669"/>
    <property type="project" value="InterPro"/>
</dbReference>
<dbReference type="AlphaFoldDB" id="W0RLS8"/>
<dbReference type="InterPro" id="IPR009057">
    <property type="entry name" value="Homeodomain-like_sf"/>
</dbReference>
<dbReference type="OrthoDB" id="9816344at2"/>
<gene>
    <name evidence="4" type="ORF">J421_3875</name>
</gene>
<evidence type="ECO:0000256" key="2">
    <source>
        <dbReference type="ARBA" id="ARBA00023163"/>
    </source>
</evidence>
<proteinExistence type="predicted"/>
<evidence type="ECO:0000259" key="3">
    <source>
        <dbReference type="PROSITE" id="PS01124"/>
    </source>
</evidence>
<dbReference type="HOGENOM" id="CLU_768946_0_0_0"/>
<name>W0RLS8_9BACT</name>
<organism evidence="4 5">
    <name type="scientific">Gemmatirosa kalamazoonensis</name>
    <dbReference type="NCBI Taxonomy" id="861299"/>
    <lineage>
        <taxon>Bacteria</taxon>
        <taxon>Pseudomonadati</taxon>
        <taxon>Gemmatimonadota</taxon>
        <taxon>Gemmatimonadia</taxon>
        <taxon>Gemmatimonadales</taxon>
        <taxon>Gemmatimonadaceae</taxon>
        <taxon>Gemmatirosa</taxon>
    </lineage>
</organism>
<keyword evidence="5" id="KW-1185">Reference proteome</keyword>
<evidence type="ECO:0000313" key="4">
    <source>
        <dbReference type="EMBL" id="AHG91412.1"/>
    </source>
</evidence>
<dbReference type="RefSeq" id="WP_025412861.1">
    <property type="nucleotide sequence ID" value="NZ_CP007128.1"/>
</dbReference>
<keyword evidence="1" id="KW-0805">Transcription regulation</keyword>
<dbReference type="Proteomes" id="UP000019151">
    <property type="component" value="Chromosome"/>
</dbReference>
<dbReference type="SMART" id="SM00342">
    <property type="entry name" value="HTH_ARAC"/>
    <property type="match status" value="1"/>
</dbReference>
<evidence type="ECO:0000313" key="5">
    <source>
        <dbReference type="Proteomes" id="UP000019151"/>
    </source>
</evidence>
<dbReference type="EMBL" id="CP007128">
    <property type="protein sequence ID" value="AHG91412.1"/>
    <property type="molecule type" value="Genomic_DNA"/>
</dbReference>
<dbReference type="PROSITE" id="PS01124">
    <property type="entry name" value="HTH_ARAC_FAMILY_2"/>
    <property type="match status" value="1"/>
</dbReference>
<keyword evidence="2" id="KW-0804">Transcription</keyword>
<feature type="domain" description="HTH araC/xylS-type" evidence="3">
    <location>
        <begin position="140"/>
        <end position="238"/>
    </location>
</feature>
<protein>
    <submittedName>
        <fullName evidence="4">Helix-turn-helix, AraC domain-containing protein</fullName>
    </submittedName>
</protein>
<dbReference type="Gene3D" id="1.10.10.60">
    <property type="entry name" value="Homeodomain-like"/>
    <property type="match status" value="1"/>
</dbReference>
<dbReference type="SUPFAM" id="SSF46689">
    <property type="entry name" value="Homeodomain-like"/>
    <property type="match status" value="1"/>
</dbReference>
<accession>W0RLS8</accession>
<sequence>MLSVACLLAQPGEGAALAARLRPRAVVDVFEDRRALMTHVRTRPVAAVVVDLRDGAGRATSGTVRALRAAAPALPLLARCRLAEPDCRALLDFARAGGTDVLVEDAGLEPLLAVLRPGGAASPDALVRRLVAAGIPERFAPLLEHLVANVDAPDAARAAAAHLGVGRRALERRLARASLPSPRTLQSWCRLLVAADRLCGDAVVVERVALDVGFSSANALRNALQRHAGTTPSAVRAAGGLEALVARLCRHEPAQRRVAERAAGADGGCALFPALLARQRLVARLTQALVVAIAFARRDGCRGRCAAPLPMRRIVAPRSRRRTSAAMGGRAAGGTVLDRRATCYSDSGSVDSSRSSRWPR</sequence>
<dbReference type="InParanoid" id="W0RLS8"/>
<dbReference type="STRING" id="861299.J421_3875"/>
<dbReference type="PANTHER" id="PTHR11019:SF159">
    <property type="entry name" value="TRANSCRIPTIONAL REGULATOR-RELATED"/>
    <property type="match status" value="1"/>
</dbReference>
<dbReference type="GO" id="GO:0043565">
    <property type="term" value="F:sequence-specific DNA binding"/>
    <property type="evidence" value="ECO:0007669"/>
    <property type="project" value="InterPro"/>
</dbReference>
<dbReference type="eggNOG" id="COG2207">
    <property type="taxonomic scope" value="Bacteria"/>
</dbReference>